<evidence type="ECO:0000313" key="3">
    <source>
        <dbReference type="Proteomes" id="UP000029488"/>
    </source>
</evidence>
<evidence type="ECO:0000313" key="2">
    <source>
        <dbReference type="EMBL" id="AIR11787.1"/>
    </source>
</evidence>
<proteinExistence type="predicted"/>
<dbReference type="InterPro" id="IPR036234">
    <property type="entry name" value="SA_I/II_PAC_V_sf"/>
</dbReference>
<organism evidence="2 3">
    <name type="scientific">Ligilactobacillus salivarius</name>
    <dbReference type="NCBI Taxonomy" id="1624"/>
    <lineage>
        <taxon>Bacteria</taxon>
        <taxon>Bacillati</taxon>
        <taxon>Bacillota</taxon>
        <taxon>Bacilli</taxon>
        <taxon>Lactobacillales</taxon>
        <taxon>Lactobacillaceae</taxon>
        <taxon>Ligilactobacillus</taxon>
    </lineage>
</organism>
<geneLocation type="plasmid" evidence="2 3">
    <name>pLMP1046</name>
</geneLocation>
<dbReference type="Gene3D" id="2.60.530.10">
    <property type="entry name" value="Major cell-surface adhesin PAc"/>
    <property type="match status" value="1"/>
</dbReference>
<keyword evidence="2" id="KW-0614">Plasmid</keyword>
<gene>
    <name evidence="2" type="ORF">LSJ_4010c</name>
</gene>
<dbReference type="EMBL" id="CP007649">
    <property type="protein sequence ID" value="AIR11787.1"/>
    <property type="molecule type" value="Genomic_DNA"/>
</dbReference>
<dbReference type="SUPFAM" id="SSF74914">
    <property type="entry name" value="V-region of surface antigen I/II (SA I/II, PAC)"/>
    <property type="match status" value="1"/>
</dbReference>
<evidence type="ECO:0000259" key="1">
    <source>
        <dbReference type="Pfam" id="PF08363"/>
    </source>
</evidence>
<protein>
    <submittedName>
        <fullName evidence="2">Putative surface protein</fullName>
    </submittedName>
</protein>
<feature type="domain" description="Glucan-binding protein C/Surface antigen I/II V-domain" evidence="1">
    <location>
        <begin position="30"/>
        <end position="276"/>
    </location>
</feature>
<dbReference type="KEGG" id="lsj:LSJ_4010c"/>
<dbReference type="InterPro" id="IPR013574">
    <property type="entry name" value="Glucan-bd_C/Surface_Ag-I/II_V"/>
</dbReference>
<dbReference type="Proteomes" id="UP000029488">
    <property type="component" value="Plasmid pLMP1046"/>
</dbReference>
<sequence length="329" mass="36746">MAEYNQKLSQAGKNVVDSRSVIQSLVIESDTNAKLEVTNIKGTKDHHADANQMFNGKEFFGPGYAIIGDSNNDISFDATWTNLSKLSYQGRKITKLTMHFNLSLYPNLKPDEWKLIMVSQNPYNGFTLGGYYAKELTMSMYYDNDEKVTFEDGTAYLAVASLNAYKDKVRWGQETTRVISGGKALGLYGSSVSYHDGNSLYSNKANSNDATGKDRAVLGNWDYSPSDVYPNEAELTNANIPDNWDSFTSPDRYYGAGLIALSGDTLKLNIFVNHDDMPKDSHPWNGQWFNVGTVIPETPDINRPQPPQISYHLDSALLCALFLVLFVFK</sequence>
<reference evidence="2 3" key="1">
    <citation type="journal article" date="2014" name="BMC Genomics">
        <title>Unusual genome complexity in Lactobacillus salivarius JCM1046.</title>
        <authorList>
            <person name="Raftis E.J."/>
            <person name="Forde B.M."/>
            <person name="Claesson M.J."/>
            <person name="O'Toole P.W."/>
        </authorList>
    </citation>
    <scope>NUCLEOTIDE SEQUENCE [LARGE SCALE GENOMIC DNA]</scope>
    <source>
        <strain evidence="2 3">JCM1046</strain>
        <plasmid evidence="2 3">pLMP1046</plasmid>
    </source>
</reference>
<accession>A0A089RZE1</accession>
<dbReference type="Pfam" id="PF08363">
    <property type="entry name" value="GbpC"/>
    <property type="match status" value="1"/>
</dbReference>
<name>A0A089RZE1_9LACO</name>
<dbReference type="AlphaFoldDB" id="A0A089RZE1"/>